<dbReference type="PROSITE" id="PS00018">
    <property type="entry name" value="EF_HAND_1"/>
    <property type="match status" value="1"/>
</dbReference>
<accession>A0ABP0P661</accession>
<organism evidence="2 3">
    <name type="scientific">Durusdinium trenchii</name>
    <dbReference type="NCBI Taxonomy" id="1381693"/>
    <lineage>
        <taxon>Eukaryota</taxon>
        <taxon>Sar</taxon>
        <taxon>Alveolata</taxon>
        <taxon>Dinophyceae</taxon>
        <taxon>Suessiales</taxon>
        <taxon>Symbiodiniaceae</taxon>
        <taxon>Durusdinium</taxon>
    </lineage>
</organism>
<dbReference type="SUPFAM" id="SSF47473">
    <property type="entry name" value="EF-hand"/>
    <property type="match status" value="1"/>
</dbReference>
<evidence type="ECO:0000313" key="3">
    <source>
        <dbReference type="Proteomes" id="UP001642464"/>
    </source>
</evidence>
<proteinExistence type="predicted"/>
<protein>
    <recommendedName>
        <fullName evidence="4">Calmodulin</fullName>
    </recommendedName>
</protein>
<dbReference type="InterPro" id="IPR018247">
    <property type="entry name" value="EF_Hand_1_Ca_BS"/>
</dbReference>
<keyword evidence="1" id="KW-0106">Calcium</keyword>
<evidence type="ECO:0000256" key="1">
    <source>
        <dbReference type="ARBA" id="ARBA00022837"/>
    </source>
</evidence>
<gene>
    <name evidence="2" type="ORF">SCF082_LOCUS35257</name>
</gene>
<feature type="non-terminal residue" evidence="2">
    <location>
        <position position="273"/>
    </location>
</feature>
<evidence type="ECO:0000313" key="2">
    <source>
        <dbReference type="EMBL" id="CAK9071148.1"/>
    </source>
</evidence>
<evidence type="ECO:0008006" key="4">
    <source>
        <dbReference type="Google" id="ProtNLM"/>
    </source>
</evidence>
<comment type="caution">
    <text evidence="2">The sequence shown here is derived from an EMBL/GenBank/DDBJ whole genome shotgun (WGS) entry which is preliminary data.</text>
</comment>
<dbReference type="EMBL" id="CAXAMM010033334">
    <property type="protein sequence ID" value="CAK9071148.1"/>
    <property type="molecule type" value="Genomic_DNA"/>
</dbReference>
<sequence length="273" mass="30037">MNLGTLTLAALADMELQFTTIRPLAIPLLQDYPMMAHDPSCSDAESLFGISAKSIDGDLHIRKVFYLLANMVLHPEVFLCRKILLPTGRDLFNYCDPDESGNISMEEFQDRCAVTSGLETVPAVYHVVLAAWISAAGDERSHLTFAQFARWDAKIKLPVGVDPADAKADRPCRFEYGKRCPCANFKAHRTNCTDQVEATRSWAFFNQAFRTGEKARLLNGYQQGIVAARCMGVTSATLLVSSSIVLVYQRASSSCGLKEIGMRPCGMSMLPPG</sequence>
<keyword evidence="3" id="KW-1185">Reference proteome</keyword>
<reference evidence="2 3" key="1">
    <citation type="submission" date="2024-02" db="EMBL/GenBank/DDBJ databases">
        <authorList>
            <person name="Chen Y."/>
            <person name="Shah S."/>
            <person name="Dougan E. K."/>
            <person name="Thang M."/>
            <person name="Chan C."/>
        </authorList>
    </citation>
    <scope>NUCLEOTIDE SEQUENCE [LARGE SCALE GENOMIC DNA]</scope>
</reference>
<name>A0ABP0P661_9DINO</name>
<dbReference type="Proteomes" id="UP001642464">
    <property type="component" value="Unassembled WGS sequence"/>
</dbReference>
<dbReference type="InterPro" id="IPR011992">
    <property type="entry name" value="EF-hand-dom_pair"/>
</dbReference>